<keyword evidence="2" id="KW-1185">Reference proteome</keyword>
<accession>A0ABD2PJK2</accession>
<gene>
    <name evidence="1" type="ORF">Ciccas_013863</name>
</gene>
<dbReference type="AlphaFoldDB" id="A0ABD2PJK2"/>
<protein>
    <submittedName>
        <fullName evidence="1">Uncharacterized protein</fullName>
    </submittedName>
</protein>
<feature type="non-terminal residue" evidence="1">
    <location>
        <position position="60"/>
    </location>
</feature>
<sequence>MSECQCLTREPEMSENVIENNLTSIIRMCVGFAEEKLEAKFNKEMEILKTDLAKHMENMK</sequence>
<dbReference type="Proteomes" id="UP001626550">
    <property type="component" value="Unassembled WGS sequence"/>
</dbReference>
<name>A0ABD2PJK2_9PLAT</name>
<organism evidence="1 2">
    <name type="scientific">Cichlidogyrus casuarinus</name>
    <dbReference type="NCBI Taxonomy" id="1844966"/>
    <lineage>
        <taxon>Eukaryota</taxon>
        <taxon>Metazoa</taxon>
        <taxon>Spiralia</taxon>
        <taxon>Lophotrochozoa</taxon>
        <taxon>Platyhelminthes</taxon>
        <taxon>Monogenea</taxon>
        <taxon>Monopisthocotylea</taxon>
        <taxon>Dactylogyridea</taxon>
        <taxon>Ancyrocephalidae</taxon>
        <taxon>Cichlidogyrus</taxon>
    </lineage>
</organism>
<reference evidence="1 2" key="1">
    <citation type="submission" date="2024-11" db="EMBL/GenBank/DDBJ databases">
        <title>Adaptive evolution of stress response genes in parasites aligns with host niche diversity.</title>
        <authorList>
            <person name="Hahn C."/>
            <person name="Resl P."/>
        </authorList>
    </citation>
    <scope>NUCLEOTIDE SEQUENCE [LARGE SCALE GENOMIC DNA]</scope>
    <source>
        <strain evidence="1">EGGRZ-B1_66</strain>
        <tissue evidence="1">Body</tissue>
    </source>
</reference>
<evidence type="ECO:0000313" key="2">
    <source>
        <dbReference type="Proteomes" id="UP001626550"/>
    </source>
</evidence>
<proteinExistence type="predicted"/>
<comment type="caution">
    <text evidence="1">The sequence shown here is derived from an EMBL/GenBank/DDBJ whole genome shotgun (WGS) entry which is preliminary data.</text>
</comment>
<dbReference type="EMBL" id="JBJKFK010006910">
    <property type="protein sequence ID" value="KAL3307619.1"/>
    <property type="molecule type" value="Genomic_DNA"/>
</dbReference>
<evidence type="ECO:0000313" key="1">
    <source>
        <dbReference type="EMBL" id="KAL3307619.1"/>
    </source>
</evidence>